<organism evidence="1 2">
    <name type="scientific">Candidatus Adlerbacteria bacterium RIFCSPLOWO2_01_FULL_51_16</name>
    <dbReference type="NCBI Taxonomy" id="1797243"/>
    <lineage>
        <taxon>Bacteria</taxon>
        <taxon>Candidatus Adleribacteriota</taxon>
    </lineage>
</organism>
<protein>
    <recommendedName>
        <fullName evidence="3">BioF2-like acetyltransferase domain-containing protein</fullName>
    </recommendedName>
</protein>
<evidence type="ECO:0000313" key="2">
    <source>
        <dbReference type="Proteomes" id="UP000176185"/>
    </source>
</evidence>
<reference evidence="1 2" key="1">
    <citation type="journal article" date="2016" name="Nat. Commun.">
        <title>Thousands of microbial genomes shed light on interconnected biogeochemical processes in an aquifer system.</title>
        <authorList>
            <person name="Anantharaman K."/>
            <person name="Brown C.T."/>
            <person name="Hug L.A."/>
            <person name="Sharon I."/>
            <person name="Castelle C.J."/>
            <person name="Probst A.J."/>
            <person name="Thomas B.C."/>
            <person name="Singh A."/>
            <person name="Wilkins M.J."/>
            <person name="Karaoz U."/>
            <person name="Brodie E.L."/>
            <person name="Williams K.H."/>
            <person name="Hubbard S.S."/>
            <person name="Banfield J.F."/>
        </authorList>
    </citation>
    <scope>NUCLEOTIDE SEQUENCE [LARGE SCALE GENOMIC DNA]</scope>
</reference>
<name>A0A1F4XGK1_9BACT</name>
<evidence type="ECO:0000313" key="1">
    <source>
        <dbReference type="EMBL" id="OGC80797.1"/>
    </source>
</evidence>
<dbReference type="Proteomes" id="UP000176185">
    <property type="component" value="Unassembled WGS sequence"/>
</dbReference>
<comment type="caution">
    <text evidence="1">The sequence shown here is derived from an EMBL/GenBank/DDBJ whole genome shotgun (WGS) entry which is preliminary data.</text>
</comment>
<sequence length="293" mass="33765">MNFLYGNIVTPPVGFAPPQAWPEYGAVSDPPAICWREEVGSPESPGTRWSLWPIVFEEYIGDTEPDLVQSKKGALAYNRIVRWKRILRGDAPRGWRAFSKKTWAVDGFFPLPENGEYLPFWKKNARRDLGIWKKQFSEQTHTIEPITLAEYAEAYRRSIIARKVNQDRLHDLIRKLELPIVQKNTVLWGVKNIQTKEIVAGTAIIHSPTFKSSTHYAPFITPEGAKVYAATALMDHWFAEGVRRKEKFLVTANFWYQGQPKSWKGFSEFKSHFGWQYAAYPPILVRIVGGKFF</sequence>
<gene>
    <name evidence="1" type="ORF">A2943_02880</name>
</gene>
<accession>A0A1F4XGK1</accession>
<evidence type="ECO:0008006" key="3">
    <source>
        <dbReference type="Google" id="ProtNLM"/>
    </source>
</evidence>
<dbReference type="EMBL" id="MEWX01000014">
    <property type="protein sequence ID" value="OGC80797.1"/>
    <property type="molecule type" value="Genomic_DNA"/>
</dbReference>
<dbReference type="AlphaFoldDB" id="A0A1F4XGK1"/>
<proteinExistence type="predicted"/>